<dbReference type="InterPro" id="IPR012910">
    <property type="entry name" value="Plug_dom"/>
</dbReference>
<keyword evidence="2 10" id="KW-0813">Transport</keyword>
<dbReference type="GO" id="GO:0015344">
    <property type="term" value="F:siderophore uptake transmembrane transporter activity"/>
    <property type="evidence" value="ECO:0007669"/>
    <property type="project" value="TreeGrafter"/>
</dbReference>
<dbReference type="InterPro" id="IPR000531">
    <property type="entry name" value="Beta-barrel_TonB"/>
</dbReference>
<dbReference type="InterPro" id="IPR039426">
    <property type="entry name" value="TonB-dep_rcpt-like"/>
</dbReference>
<dbReference type="InterPro" id="IPR036942">
    <property type="entry name" value="Beta-barrel_TonB_sf"/>
</dbReference>
<feature type="chain" id="PRO_5041292964" evidence="12">
    <location>
        <begin position="22"/>
        <end position="1151"/>
    </location>
</feature>
<evidence type="ECO:0000256" key="12">
    <source>
        <dbReference type="SAM" id="SignalP"/>
    </source>
</evidence>
<dbReference type="EMBL" id="CP120682">
    <property type="protein sequence ID" value="WKN38935.1"/>
    <property type="molecule type" value="Genomic_DNA"/>
</dbReference>
<dbReference type="SUPFAM" id="SSF56935">
    <property type="entry name" value="Porins"/>
    <property type="match status" value="1"/>
</dbReference>
<evidence type="ECO:0000256" key="8">
    <source>
        <dbReference type="ARBA" id="ARBA00023170"/>
    </source>
</evidence>
<dbReference type="InterPro" id="IPR023997">
    <property type="entry name" value="TonB-dep_OMP_SusC/RagA_CS"/>
</dbReference>
<keyword evidence="7 10" id="KW-0472">Membrane</keyword>
<dbReference type="Pfam" id="PF00593">
    <property type="entry name" value="TonB_dep_Rec_b-barrel"/>
    <property type="match status" value="1"/>
</dbReference>
<dbReference type="Gene3D" id="2.170.130.10">
    <property type="entry name" value="TonB-dependent receptor, plug domain"/>
    <property type="match status" value="1"/>
</dbReference>
<evidence type="ECO:0000256" key="7">
    <source>
        <dbReference type="ARBA" id="ARBA00023136"/>
    </source>
</evidence>
<feature type="signal peptide" evidence="12">
    <location>
        <begin position="1"/>
        <end position="21"/>
    </location>
</feature>
<keyword evidence="9 10" id="KW-0998">Cell outer membrane</keyword>
<dbReference type="Pfam" id="PF07715">
    <property type="entry name" value="Plug"/>
    <property type="match status" value="1"/>
</dbReference>
<sequence length="1151" mass="127330">MSKYAFYGLVLQLAIATLLLANDPSRGQSNLNHTSIKDIEINVQARNISLPEAFALLEEKTGFKFAYITSQLPQSQTVSIRKDRSLEAVLRDISRNTQLKFVRINDRIMVSKGAKESLAVEERMGVQEINLQGTVLDAETGTPLVGATVQVKDSQIGAIVDIDGRFQLTAPDDAQALIVSFIGYTTQEIEIGNQSNFTISLEANSQSLSEVVVIGYGTESRANITTSIAKIDEKSIENRPVVSFEESLIGKLPGVNISQNNGAPGSGMSMNIRGIGTITGGTEPLFVVDGLPLSTNSGDSWNQGNDNHNYALNPLNSINPRDIEDIQVLKDAAATAIYGSRGSNGVVIITTKKGSYNEKPTISFNAYRGISQLAKKVDVMNAYEHANYTKLARDLSWINKDPINHSASDPLEPRNIDDRYPSYMIPYINGETGLTDTDWQDEFYRTAQVQNYDLSVSGGTGKTRYFISGNYLDQEGIIPNSGIQRGDVRLNLESQLSDRLRVSMNMNPSYLHNNLARSEKNWGNEGLVIGTLMQHPQLPVYNEDGSYAVDRLFEVMWSGESNVVQFQNPLALANLVDNQMNQFRLIFNTNAEYDLTQKLTFKTTFGSDINYNERKYYRPKGLSYRNEPAPTSYQNYGEVYNSNFANILWDNTLMYNESLNGHTINVVIGNSIQKETNKYAVAEGRNFATDNVRTINTAQEHDSSEGQREWSLLSYFGRASYNFQQKYLVTATLRADGSSKFGKNSKWGVFPSVALGWRISDEPFFENNVVNDLKLRASYGLTGNNNIPYYGSMALLSTGGSYTVGDVVHSGLYPSTSPNPNLSWETTRTFDVGFDMVLADHYTFTADYYHSYTTDLLLDVPVPSSSGYSESLQNIGELQNSGFELALTTDHEVGGGNLSMNLNLSVNQNKVLALGPGQEQIISSGGLSGSHVTKVGHPVGAFFGYKVLGTFESEEQLGSTAKLGNQQVGDFIYQDTNDDGTVNDDDRVILGDNNPDYQLGFNFRYSIRNFDVSASMYTKQGMEVINTMHRYLAEACGNNLSVYLSEEAPRPVWGVGSNSHTRASSWQVEDASFVRVREIMVGYTLPASITDRLRLSRMRIYASLLNPFTWTDYSGYNPEVSSNFGNALTPGEEFGNYPVSKTSTIGINVTF</sequence>
<comment type="similarity">
    <text evidence="10 11">Belongs to the TonB-dependent receptor family.</text>
</comment>
<evidence type="ECO:0000256" key="4">
    <source>
        <dbReference type="ARBA" id="ARBA00022692"/>
    </source>
</evidence>
<keyword evidence="3 10" id="KW-1134">Transmembrane beta strand</keyword>
<accession>A0AA49JHV9</accession>
<evidence type="ECO:0000256" key="2">
    <source>
        <dbReference type="ARBA" id="ARBA00022448"/>
    </source>
</evidence>
<evidence type="ECO:0000259" key="13">
    <source>
        <dbReference type="Pfam" id="PF00593"/>
    </source>
</evidence>
<feature type="domain" description="TonB-dependent receptor plug" evidence="14">
    <location>
        <begin position="223"/>
        <end position="346"/>
    </location>
</feature>
<comment type="subcellular location">
    <subcellularLocation>
        <location evidence="1 10">Cell outer membrane</location>
        <topology evidence="1 10">Multi-pass membrane protein</topology>
    </subcellularLocation>
</comment>
<evidence type="ECO:0000256" key="3">
    <source>
        <dbReference type="ARBA" id="ARBA00022452"/>
    </source>
</evidence>
<evidence type="ECO:0000256" key="10">
    <source>
        <dbReference type="PROSITE-ProRule" id="PRU01360"/>
    </source>
</evidence>
<name>A0AA49JHV9_9BACT</name>
<proteinExistence type="inferred from homology"/>
<dbReference type="PANTHER" id="PTHR30069:SF29">
    <property type="entry name" value="HEMOGLOBIN AND HEMOGLOBIN-HAPTOGLOBIN-BINDING PROTEIN 1-RELATED"/>
    <property type="match status" value="1"/>
</dbReference>
<dbReference type="GO" id="GO:0009279">
    <property type="term" value="C:cell outer membrane"/>
    <property type="evidence" value="ECO:0007669"/>
    <property type="project" value="UniProtKB-SubCell"/>
</dbReference>
<keyword evidence="6 11" id="KW-0798">TonB box</keyword>
<dbReference type="GO" id="GO:0044718">
    <property type="term" value="P:siderophore transmembrane transport"/>
    <property type="evidence" value="ECO:0007669"/>
    <property type="project" value="TreeGrafter"/>
</dbReference>
<dbReference type="PROSITE" id="PS52016">
    <property type="entry name" value="TONB_DEPENDENT_REC_3"/>
    <property type="match status" value="1"/>
</dbReference>
<dbReference type="InterPro" id="IPR037066">
    <property type="entry name" value="Plug_dom_sf"/>
</dbReference>
<feature type="domain" description="TonB-dependent receptor-like beta-barrel" evidence="13">
    <location>
        <begin position="584"/>
        <end position="1015"/>
    </location>
</feature>
<keyword evidence="5 12" id="KW-0732">Signal</keyword>
<dbReference type="InterPro" id="IPR008969">
    <property type="entry name" value="CarboxyPept-like_regulatory"/>
</dbReference>
<dbReference type="Gene3D" id="2.60.40.1120">
    <property type="entry name" value="Carboxypeptidase-like, regulatory domain"/>
    <property type="match status" value="1"/>
</dbReference>
<evidence type="ECO:0000313" key="15">
    <source>
        <dbReference type="EMBL" id="WKN38935.1"/>
    </source>
</evidence>
<dbReference type="SUPFAM" id="SSF49464">
    <property type="entry name" value="Carboxypeptidase regulatory domain-like"/>
    <property type="match status" value="1"/>
</dbReference>
<keyword evidence="4 10" id="KW-0812">Transmembrane</keyword>
<evidence type="ECO:0000256" key="9">
    <source>
        <dbReference type="ARBA" id="ARBA00023237"/>
    </source>
</evidence>
<dbReference type="NCBIfam" id="TIGR04056">
    <property type="entry name" value="OMP_RagA_SusC"/>
    <property type="match status" value="1"/>
</dbReference>
<reference evidence="15" key="2">
    <citation type="journal article" date="2024" name="Antonie Van Leeuwenhoek">
        <title>Roseihalotalea indica gen. nov., sp. nov., a halophilic Bacteroidetes from mesopelagic Southwest Indian Ocean with higher carbohydrate metabolic potential.</title>
        <authorList>
            <person name="Chen B."/>
            <person name="Zhang M."/>
            <person name="Lin D."/>
            <person name="Ye J."/>
            <person name="Tang K."/>
        </authorList>
    </citation>
    <scope>NUCLEOTIDE SEQUENCE</scope>
    <source>
        <strain evidence="15">TK19036</strain>
    </source>
</reference>
<dbReference type="Gene3D" id="2.40.170.20">
    <property type="entry name" value="TonB-dependent receptor, beta-barrel domain"/>
    <property type="match status" value="1"/>
</dbReference>
<keyword evidence="8" id="KW-0675">Receptor</keyword>
<evidence type="ECO:0000256" key="1">
    <source>
        <dbReference type="ARBA" id="ARBA00004571"/>
    </source>
</evidence>
<dbReference type="AlphaFoldDB" id="A0AA49JHV9"/>
<dbReference type="NCBIfam" id="TIGR04057">
    <property type="entry name" value="SusC_RagA_signa"/>
    <property type="match status" value="1"/>
</dbReference>
<evidence type="ECO:0000256" key="6">
    <source>
        <dbReference type="ARBA" id="ARBA00023077"/>
    </source>
</evidence>
<organism evidence="15">
    <name type="scientific">Roseihalotalea indica</name>
    <dbReference type="NCBI Taxonomy" id="2867963"/>
    <lineage>
        <taxon>Bacteria</taxon>
        <taxon>Pseudomonadati</taxon>
        <taxon>Bacteroidota</taxon>
        <taxon>Cytophagia</taxon>
        <taxon>Cytophagales</taxon>
        <taxon>Catalimonadaceae</taxon>
        <taxon>Roseihalotalea</taxon>
    </lineage>
</organism>
<dbReference type="InterPro" id="IPR023996">
    <property type="entry name" value="TonB-dep_OMP_SusC/RagA"/>
</dbReference>
<gene>
    <name evidence="15" type="ORF">K4G66_09495</name>
</gene>
<dbReference type="PANTHER" id="PTHR30069">
    <property type="entry name" value="TONB-DEPENDENT OUTER MEMBRANE RECEPTOR"/>
    <property type="match status" value="1"/>
</dbReference>
<evidence type="ECO:0000256" key="5">
    <source>
        <dbReference type="ARBA" id="ARBA00022729"/>
    </source>
</evidence>
<evidence type="ECO:0000256" key="11">
    <source>
        <dbReference type="RuleBase" id="RU003357"/>
    </source>
</evidence>
<protein>
    <submittedName>
        <fullName evidence="15">SusC/RagA family TonB-linked outer membrane protein</fullName>
    </submittedName>
</protein>
<evidence type="ECO:0000259" key="14">
    <source>
        <dbReference type="Pfam" id="PF07715"/>
    </source>
</evidence>
<reference evidence="15" key="1">
    <citation type="journal article" date="2023" name="Comput. Struct. Biotechnol. J.">
        <title>Discovery of a novel marine Bacteroidetes with a rich repertoire of carbohydrate-active enzymes.</title>
        <authorList>
            <person name="Chen B."/>
            <person name="Liu G."/>
            <person name="Chen Q."/>
            <person name="Wang H."/>
            <person name="Liu L."/>
            <person name="Tang K."/>
        </authorList>
    </citation>
    <scope>NUCLEOTIDE SEQUENCE</scope>
    <source>
        <strain evidence="15">TK19036</strain>
    </source>
</reference>
<dbReference type="Pfam" id="PF13715">
    <property type="entry name" value="CarbopepD_reg_2"/>
    <property type="match status" value="1"/>
</dbReference>